<feature type="region of interest" description="Disordered" evidence="2">
    <location>
        <begin position="117"/>
        <end position="198"/>
    </location>
</feature>
<evidence type="ECO:0000259" key="3">
    <source>
        <dbReference type="PROSITE" id="PS50118"/>
    </source>
</evidence>
<dbReference type="CDD" id="cd00084">
    <property type="entry name" value="HMG-box_SF"/>
    <property type="match status" value="1"/>
</dbReference>
<keyword evidence="1" id="KW-0539">Nucleus</keyword>
<organism evidence="4 5">
    <name type="scientific">Prorocentrum cordatum</name>
    <dbReference type="NCBI Taxonomy" id="2364126"/>
    <lineage>
        <taxon>Eukaryota</taxon>
        <taxon>Sar</taxon>
        <taxon>Alveolata</taxon>
        <taxon>Dinophyceae</taxon>
        <taxon>Prorocentrales</taxon>
        <taxon>Prorocentraceae</taxon>
        <taxon>Prorocentrum</taxon>
    </lineage>
</organism>
<feature type="domain" description="HMG box" evidence="3">
    <location>
        <begin position="13"/>
        <end position="85"/>
    </location>
</feature>
<evidence type="ECO:0000256" key="2">
    <source>
        <dbReference type="SAM" id="MobiDB-lite"/>
    </source>
</evidence>
<dbReference type="SMART" id="SM00398">
    <property type="entry name" value="HMG"/>
    <property type="match status" value="1"/>
</dbReference>
<feature type="compositionally biased region" description="Low complexity" evidence="2">
    <location>
        <begin position="181"/>
        <end position="198"/>
    </location>
</feature>
<feature type="compositionally biased region" description="Basic and acidic residues" evidence="2">
    <location>
        <begin position="1"/>
        <end position="13"/>
    </location>
</feature>
<proteinExistence type="predicted"/>
<feature type="region of interest" description="Disordered" evidence="2">
    <location>
        <begin position="1"/>
        <end position="22"/>
    </location>
</feature>
<dbReference type="Gene3D" id="1.10.30.10">
    <property type="entry name" value="High mobility group box domain"/>
    <property type="match status" value="1"/>
</dbReference>
<reference evidence="4" key="1">
    <citation type="submission" date="2023-10" db="EMBL/GenBank/DDBJ databases">
        <authorList>
            <person name="Chen Y."/>
            <person name="Shah S."/>
            <person name="Dougan E. K."/>
            <person name="Thang M."/>
            <person name="Chan C."/>
        </authorList>
    </citation>
    <scope>NUCLEOTIDE SEQUENCE [LARGE SCALE GENOMIC DNA]</scope>
</reference>
<keyword evidence="1" id="KW-0238">DNA-binding</keyword>
<protein>
    <recommendedName>
        <fullName evidence="3">HMG box domain-containing protein</fullName>
    </recommendedName>
</protein>
<feature type="DNA-binding region" description="HMG box" evidence="1">
    <location>
        <begin position="13"/>
        <end position="85"/>
    </location>
</feature>
<dbReference type="Pfam" id="PF00505">
    <property type="entry name" value="HMG_box"/>
    <property type="match status" value="1"/>
</dbReference>
<sequence>MGSEQVRSEDQGMKHPQSPYAHWSMENRIKIQGELKSAGKPVDFASVSKAVGAAWSLLTDEEKAPYVTRYEELKKVWEAARDAYRQYQKDHAKNREVSDAQRALFRRQLQATRTAMKSAMKAKKPGAAKEHKVAPKKRAKAGEVATPEPKALACPEDTPAAPTQRYLADPAATQDHKTSMPRPGAPAKRSRAAAGSGA</sequence>
<dbReference type="PROSITE" id="PS50118">
    <property type="entry name" value="HMG_BOX_2"/>
    <property type="match status" value="1"/>
</dbReference>
<evidence type="ECO:0000313" key="4">
    <source>
        <dbReference type="EMBL" id="CAK0853452.1"/>
    </source>
</evidence>
<keyword evidence="5" id="KW-1185">Reference proteome</keyword>
<dbReference type="EMBL" id="CAUYUJ010015395">
    <property type="protein sequence ID" value="CAK0853452.1"/>
    <property type="molecule type" value="Genomic_DNA"/>
</dbReference>
<comment type="caution">
    <text evidence="4">The sequence shown here is derived from an EMBL/GenBank/DDBJ whole genome shotgun (WGS) entry which is preliminary data.</text>
</comment>
<evidence type="ECO:0000313" key="5">
    <source>
        <dbReference type="Proteomes" id="UP001189429"/>
    </source>
</evidence>
<dbReference type="Proteomes" id="UP001189429">
    <property type="component" value="Unassembled WGS sequence"/>
</dbReference>
<gene>
    <name evidence="4" type="ORF">PCOR1329_LOCUS44918</name>
</gene>
<dbReference type="InterPro" id="IPR036910">
    <property type="entry name" value="HMG_box_dom_sf"/>
</dbReference>
<dbReference type="InterPro" id="IPR009071">
    <property type="entry name" value="HMG_box_dom"/>
</dbReference>
<accession>A0ABN9U725</accession>
<dbReference type="SUPFAM" id="SSF47095">
    <property type="entry name" value="HMG-box"/>
    <property type="match status" value="1"/>
</dbReference>
<name>A0ABN9U725_9DINO</name>
<evidence type="ECO:0000256" key="1">
    <source>
        <dbReference type="PROSITE-ProRule" id="PRU00267"/>
    </source>
</evidence>